<dbReference type="RefSeq" id="WP_132230661.1">
    <property type="nucleotide sequence ID" value="NZ_NRRH01000071.1"/>
</dbReference>
<comment type="caution">
    <text evidence="1">The sequence shown here is derived from an EMBL/GenBank/DDBJ whole genome shotgun (WGS) entry which is preliminary data.</text>
</comment>
<dbReference type="EMBL" id="SMDC01000017">
    <property type="protein sequence ID" value="TCW32697.1"/>
    <property type="molecule type" value="Genomic_DNA"/>
</dbReference>
<evidence type="ECO:0000313" key="1">
    <source>
        <dbReference type="EMBL" id="TCW32697.1"/>
    </source>
</evidence>
<proteinExistence type="predicted"/>
<dbReference type="Proteomes" id="UP000295247">
    <property type="component" value="Unassembled WGS sequence"/>
</dbReference>
<protein>
    <submittedName>
        <fullName evidence="1">Uncharacterized protein</fullName>
    </submittedName>
</protein>
<dbReference type="AlphaFoldDB" id="A0A4R4A5F3"/>
<gene>
    <name evidence="1" type="ORF">EDC29_11763</name>
</gene>
<sequence>MNLGTQHQAAREAAARLPVLEAGLALLAGGAVGARLVLYGAPLPTIPGETPSEATALVEIPLATGIGAVDPATHQLRLDTPLEAPITGADPATGTAAAWARIYDGHGDWWADCTVSATGDGGEVQLDSPMLYQGASVRVTSAVFQG</sequence>
<organism evidence="1 2">
    <name type="scientific">Marichromatium gracile</name>
    <name type="common">Chromatium gracile</name>
    <dbReference type="NCBI Taxonomy" id="1048"/>
    <lineage>
        <taxon>Bacteria</taxon>
        <taxon>Pseudomonadati</taxon>
        <taxon>Pseudomonadota</taxon>
        <taxon>Gammaproteobacteria</taxon>
        <taxon>Chromatiales</taxon>
        <taxon>Chromatiaceae</taxon>
        <taxon>Marichromatium</taxon>
    </lineage>
</organism>
<evidence type="ECO:0000313" key="2">
    <source>
        <dbReference type="Proteomes" id="UP000295247"/>
    </source>
</evidence>
<reference evidence="1 2" key="1">
    <citation type="submission" date="2019-03" db="EMBL/GenBank/DDBJ databases">
        <title>Genomic Encyclopedia of Type Strains, Phase IV (KMG-IV): sequencing the most valuable type-strain genomes for metagenomic binning, comparative biology and taxonomic classification.</title>
        <authorList>
            <person name="Goeker M."/>
        </authorList>
    </citation>
    <scope>NUCLEOTIDE SEQUENCE [LARGE SCALE GENOMIC DNA]</scope>
    <source>
        <strain evidence="1 2">DSM 203</strain>
    </source>
</reference>
<accession>A0A4R4A5F3</accession>
<name>A0A4R4A5F3_MARGR</name>